<evidence type="ECO:0000313" key="4">
    <source>
        <dbReference type="Proteomes" id="UP001259572"/>
    </source>
</evidence>
<gene>
    <name evidence="3" type="ORF">RQX22_08370</name>
</gene>
<evidence type="ECO:0000256" key="2">
    <source>
        <dbReference type="SAM" id="SignalP"/>
    </source>
</evidence>
<comment type="caution">
    <text evidence="3">The sequence shown here is derived from an EMBL/GenBank/DDBJ whole genome shotgun (WGS) entry which is preliminary data.</text>
</comment>
<keyword evidence="4" id="KW-1185">Reference proteome</keyword>
<feature type="signal peptide" evidence="2">
    <location>
        <begin position="1"/>
        <end position="21"/>
    </location>
</feature>
<evidence type="ECO:0000256" key="1">
    <source>
        <dbReference type="SAM" id="MobiDB-lite"/>
    </source>
</evidence>
<dbReference type="RefSeq" id="WP_315725463.1">
    <property type="nucleotide sequence ID" value="NZ_JAVUPU010000003.1"/>
</dbReference>
<evidence type="ECO:0008006" key="5">
    <source>
        <dbReference type="Google" id="ProtNLM"/>
    </source>
</evidence>
<dbReference type="Proteomes" id="UP001259572">
    <property type="component" value="Unassembled WGS sequence"/>
</dbReference>
<feature type="compositionally biased region" description="Low complexity" evidence="1">
    <location>
        <begin position="39"/>
        <end position="48"/>
    </location>
</feature>
<dbReference type="EMBL" id="JAVUPU010000003">
    <property type="protein sequence ID" value="MDT9598962.1"/>
    <property type="molecule type" value="Genomic_DNA"/>
</dbReference>
<dbReference type="InterPro" id="IPR011033">
    <property type="entry name" value="PRC_barrel-like_sf"/>
</dbReference>
<evidence type="ECO:0000313" key="3">
    <source>
        <dbReference type="EMBL" id="MDT9598962.1"/>
    </source>
</evidence>
<keyword evidence="2" id="KW-0732">Signal</keyword>
<dbReference type="SUPFAM" id="SSF50346">
    <property type="entry name" value="PRC-barrel domain"/>
    <property type="match status" value="1"/>
</dbReference>
<sequence>MIFRNISFAAALVLPFAPALAQDQSATPAEQASPATEPAASQTAPAEGATAAAADTIVLAQPADVKVGAVVNDQDGQNVGTIETVEADGAVIATGKVKGKVPLSSFGKKGETLVVGISKSDFEAAVAQSTPSATQ</sequence>
<accession>A0ABU3Q6L7</accession>
<feature type="compositionally biased region" description="Polar residues" evidence="1">
    <location>
        <begin position="23"/>
        <end position="34"/>
    </location>
</feature>
<organism evidence="3 4">
    <name type="scientific">Sphingosinicella rhizophila</name>
    <dbReference type="NCBI Taxonomy" id="3050082"/>
    <lineage>
        <taxon>Bacteria</taxon>
        <taxon>Pseudomonadati</taxon>
        <taxon>Pseudomonadota</taxon>
        <taxon>Alphaproteobacteria</taxon>
        <taxon>Sphingomonadales</taxon>
        <taxon>Sphingosinicellaceae</taxon>
        <taxon>Sphingosinicella</taxon>
    </lineage>
</organism>
<protein>
    <recommendedName>
        <fullName evidence="5">PRC-barrel domain-containing protein</fullName>
    </recommendedName>
</protein>
<name>A0ABU3Q6L7_9SPHN</name>
<reference evidence="3 4" key="1">
    <citation type="submission" date="2023-05" db="EMBL/GenBank/DDBJ databases">
        <authorList>
            <person name="Guo Y."/>
        </authorList>
    </citation>
    <scope>NUCLEOTIDE SEQUENCE [LARGE SCALE GENOMIC DNA]</scope>
    <source>
        <strain evidence="3 4">GR2756</strain>
    </source>
</reference>
<feature type="chain" id="PRO_5045607668" description="PRC-barrel domain-containing protein" evidence="2">
    <location>
        <begin position="22"/>
        <end position="135"/>
    </location>
</feature>
<feature type="region of interest" description="Disordered" evidence="1">
    <location>
        <begin position="23"/>
        <end position="48"/>
    </location>
</feature>
<proteinExistence type="predicted"/>